<name>A0A5F8GQL4_MONDO</name>
<dbReference type="Proteomes" id="UP000002280">
    <property type="component" value="Chromosome 3"/>
</dbReference>
<comment type="similarity">
    <text evidence="1">Belongs to the UPF0598 family.</text>
</comment>
<sequence>MSPVGACLRLRAGALPLALTLTLSRGVGARAASGVGCGKGPSYTQGQSPEPRTREYFYYIDHQGQLFLDDAKVKNFITCFKDRQFLIFFFSRLRKNQSGRYEDTFPFVSLCGRERNFIRCDDLPVVFTHLLADGPGPPRLSYGGAGEALAIPFEPARLMPLPANGRLYHPAPKLAGGVGLVRSSLAFELSSCFQYPPGGATLPTHILWQGQKYPLTMDLAPLFSKSCGP</sequence>
<dbReference type="Ensembl" id="ENSMODT00000069475.1">
    <property type="protein sequence ID" value="ENSMODP00000049948.1"/>
    <property type="gene ID" value="ENSMODG00000044591.1"/>
</dbReference>
<dbReference type="OrthoDB" id="10260024at2759"/>
<reference evidence="3" key="2">
    <citation type="submission" date="2025-08" db="UniProtKB">
        <authorList>
            <consortium name="Ensembl"/>
        </authorList>
    </citation>
    <scope>IDENTIFICATION</scope>
</reference>
<keyword evidence="4" id="KW-1185">Reference proteome</keyword>
<dbReference type="InParanoid" id="A0A5F8GQL4"/>
<dbReference type="KEGG" id="mdo:100019922"/>
<evidence type="ECO:0000313" key="4">
    <source>
        <dbReference type="Proteomes" id="UP000002280"/>
    </source>
</evidence>
<protein>
    <submittedName>
        <fullName evidence="3">Chromosome 8 open reading frame 82</fullName>
    </submittedName>
</protein>
<evidence type="ECO:0000256" key="2">
    <source>
        <dbReference type="SAM" id="SignalP"/>
    </source>
</evidence>
<reference evidence="3" key="3">
    <citation type="submission" date="2025-09" db="UniProtKB">
        <authorList>
            <consortium name="Ensembl"/>
        </authorList>
    </citation>
    <scope>IDENTIFICATION</scope>
</reference>
<dbReference type="AlphaFoldDB" id="A0A5F8GQL4"/>
<dbReference type="OMA" id="IKNFTSC"/>
<feature type="signal peptide" evidence="2">
    <location>
        <begin position="1"/>
        <end position="29"/>
    </location>
</feature>
<evidence type="ECO:0000256" key="1">
    <source>
        <dbReference type="ARBA" id="ARBA00006322"/>
    </source>
</evidence>
<dbReference type="PANTHER" id="PTHR31449:SF3">
    <property type="entry name" value="UPF0598 PROTEIN C8ORF82"/>
    <property type="match status" value="1"/>
</dbReference>
<reference evidence="3 4" key="1">
    <citation type="journal article" date="2007" name="Nature">
        <title>Genome of the marsupial Monodelphis domestica reveals innovation in non-coding sequences.</title>
        <authorList>
            <person name="Mikkelsen T.S."/>
            <person name="Wakefield M.J."/>
            <person name="Aken B."/>
            <person name="Amemiya C.T."/>
            <person name="Chang J.L."/>
            <person name="Duke S."/>
            <person name="Garber M."/>
            <person name="Gentles A.J."/>
            <person name="Goodstadt L."/>
            <person name="Heger A."/>
            <person name="Jurka J."/>
            <person name="Kamal M."/>
            <person name="Mauceli E."/>
            <person name="Searle S.M."/>
            <person name="Sharpe T."/>
            <person name="Baker M.L."/>
            <person name="Batzer M.A."/>
            <person name="Benos P.V."/>
            <person name="Belov K."/>
            <person name="Clamp M."/>
            <person name="Cook A."/>
            <person name="Cuff J."/>
            <person name="Das R."/>
            <person name="Davidow L."/>
            <person name="Deakin J.E."/>
            <person name="Fazzari M.J."/>
            <person name="Glass J.L."/>
            <person name="Grabherr M."/>
            <person name="Greally J.M."/>
            <person name="Gu W."/>
            <person name="Hore T.A."/>
            <person name="Huttley G.A."/>
            <person name="Kleber M."/>
            <person name="Jirtle R.L."/>
            <person name="Koina E."/>
            <person name="Lee J.T."/>
            <person name="Mahony S."/>
            <person name="Marra M.A."/>
            <person name="Miller R.D."/>
            <person name="Nicholls R.D."/>
            <person name="Oda M."/>
            <person name="Papenfuss A.T."/>
            <person name="Parra Z.E."/>
            <person name="Pollock D.D."/>
            <person name="Ray D.A."/>
            <person name="Schein J.E."/>
            <person name="Speed T.P."/>
            <person name="Thompson K."/>
            <person name="VandeBerg J.L."/>
            <person name="Wade C.M."/>
            <person name="Walker J.A."/>
            <person name="Waters P.D."/>
            <person name="Webber C."/>
            <person name="Weidman J.R."/>
            <person name="Xie X."/>
            <person name="Zody M.C."/>
            <person name="Baldwin J."/>
            <person name="Abdouelleil A."/>
            <person name="Abdulkadir J."/>
            <person name="Abebe A."/>
            <person name="Abera B."/>
            <person name="Abreu J."/>
            <person name="Acer S.C."/>
            <person name="Aftuck L."/>
            <person name="Alexander A."/>
            <person name="An P."/>
            <person name="Anderson E."/>
            <person name="Anderson S."/>
            <person name="Arachi H."/>
            <person name="Azer M."/>
            <person name="Bachantsang P."/>
            <person name="Barry A."/>
            <person name="Bayul T."/>
            <person name="Berlin A."/>
            <person name="Bessette D."/>
            <person name="Bloom T."/>
            <person name="Bloom T."/>
            <person name="Boguslavskiy L."/>
            <person name="Bonnet C."/>
            <person name="Boukhgalter B."/>
            <person name="Bourzgui I."/>
            <person name="Brown A."/>
            <person name="Cahill P."/>
            <person name="Channer S."/>
            <person name="Cheshatsang Y."/>
            <person name="Chuda L."/>
            <person name="Citroen M."/>
            <person name="Collymore A."/>
            <person name="Cooke P."/>
            <person name="Costello M."/>
            <person name="D'Aco K."/>
            <person name="Daza R."/>
            <person name="De Haan G."/>
            <person name="DeGray S."/>
            <person name="DeMaso C."/>
            <person name="Dhargay N."/>
            <person name="Dooley K."/>
            <person name="Dooley E."/>
            <person name="Doricent M."/>
            <person name="Dorje P."/>
            <person name="Dorjee K."/>
            <person name="Dupes A."/>
            <person name="Elong R."/>
            <person name="Falk J."/>
            <person name="Farina A."/>
            <person name="Faro S."/>
            <person name="Ferguson D."/>
            <person name="Fisher S."/>
            <person name="Foley C.D."/>
            <person name="Franke A."/>
            <person name="Friedrich D."/>
            <person name="Gadbois L."/>
            <person name="Gearin G."/>
            <person name="Gearin C.R."/>
            <person name="Giannoukos G."/>
            <person name="Goode T."/>
            <person name="Graham J."/>
            <person name="Grandbois E."/>
            <person name="Grewal S."/>
            <person name="Gyaltsen K."/>
            <person name="Hafez N."/>
            <person name="Hagos B."/>
            <person name="Hall J."/>
            <person name="Henson C."/>
            <person name="Hollinger A."/>
            <person name="Honan T."/>
            <person name="Huard M.D."/>
            <person name="Hughes L."/>
            <person name="Hurhula B."/>
            <person name="Husby M.E."/>
            <person name="Kamat A."/>
            <person name="Kanga B."/>
            <person name="Kashin S."/>
            <person name="Khazanovich D."/>
            <person name="Kisner P."/>
            <person name="Lance K."/>
            <person name="Lara M."/>
            <person name="Lee W."/>
            <person name="Lennon N."/>
            <person name="Letendre F."/>
            <person name="LeVine R."/>
            <person name="Lipovsky A."/>
            <person name="Liu X."/>
            <person name="Liu J."/>
            <person name="Liu S."/>
            <person name="Lokyitsang T."/>
            <person name="Lokyitsang Y."/>
            <person name="Lubonja R."/>
            <person name="Lui A."/>
            <person name="MacDonald P."/>
            <person name="Magnisalis V."/>
            <person name="Maru K."/>
            <person name="Matthews C."/>
            <person name="McCusker W."/>
            <person name="McDonough S."/>
            <person name="Mehta T."/>
            <person name="Meldrim J."/>
            <person name="Meneus L."/>
            <person name="Mihai O."/>
            <person name="Mihalev A."/>
            <person name="Mihova T."/>
            <person name="Mittelman R."/>
            <person name="Mlenga V."/>
            <person name="Montmayeur A."/>
            <person name="Mulrain L."/>
            <person name="Navidi A."/>
            <person name="Naylor J."/>
            <person name="Negash T."/>
            <person name="Nguyen T."/>
            <person name="Nguyen N."/>
            <person name="Nicol R."/>
            <person name="Norbu C."/>
            <person name="Norbu N."/>
            <person name="Novod N."/>
            <person name="O'Neill B."/>
            <person name="Osman S."/>
            <person name="Markiewicz E."/>
            <person name="Oyono O.L."/>
            <person name="Patti C."/>
            <person name="Phunkhang P."/>
            <person name="Pierre F."/>
            <person name="Priest M."/>
            <person name="Raghuraman S."/>
            <person name="Rege F."/>
            <person name="Reyes R."/>
            <person name="Rise C."/>
            <person name="Rogov P."/>
            <person name="Ross K."/>
            <person name="Ryan E."/>
            <person name="Settipalli S."/>
            <person name="Shea T."/>
            <person name="Sherpa N."/>
            <person name="Shi L."/>
            <person name="Shih D."/>
            <person name="Sparrow T."/>
            <person name="Spaulding J."/>
            <person name="Stalker J."/>
            <person name="Stange-Thomann N."/>
            <person name="Stavropoulos S."/>
            <person name="Stone C."/>
            <person name="Strader C."/>
            <person name="Tesfaye S."/>
            <person name="Thomson T."/>
            <person name="Thoulutsang Y."/>
            <person name="Thoulutsang D."/>
            <person name="Topham K."/>
            <person name="Topping I."/>
            <person name="Tsamla T."/>
            <person name="Vassiliev H."/>
            <person name="Vo A."/>
            <person name="Wangchuk T."/>
            <person name="Wangdi T."/>
            <person name="Weiand M."/>
            <person name="Wilkinson J."/>
            <person name="Wilson A."/>
            <person name="Yadav S."/>
            <person name="Young G."/>
            <person name="Yu Q."/>
            <person name="Zembek L."/>
            <person name="Zhong D."/>
            <person name="Zimmer A."/>
            <person name="Zwirko Z."/>
            <person name="Jaffe D.B."/>
            <person name="Alvarez P."/>
            <person name="Brockman W."/>
            <person name="Butler J."/>
            <person name="Chin C."/>
            <person name="Gnerre S."/>
            <person name="MacCallum I."/>
            <person name="Graves J.A."/>
            <person name="Ponting C.P."/>
            <person name="Breen M."/>
            <person name="Samollow P.B."/>
            <person name="Lander E.S."/>
            <person name="Lindblad-Toh K."/>
        </authorList>
    </citation>
    <scope>NUCLEOTIDE SEQUENCE [LARGE SCALE GENOMIC DNA]</scope>
</reference>
<dbReference type="Pfam" id="PF14956">
    <property type="entry name" value="DUF4505"/>
    <property type="match status" value="1"/>
</dbReference>
<gene>
    <name evidence="3" type="primary">C8orf82</name>
</gene>
<evidence type="ECO:0000313" key="3">
    <source>
        <dbReference type="Ensembl" id="ENSMODP00000049948.1"/>
    </source>
</evidence>
<dbReference type="InterPro" id="IPR028108">
    <property type="entry name" value="DUF4505"/>
</dbReference>
<dbReference type="Bgee" id="ENSMODG00000044591">
    <property type="expression patterns" value="Expressed in heart and 18 other cell types or tissues"/>
</dbReference>
<organism evidence="3 4">
    <name type="scientific">Monodelphis domestica</name>
    <name type="common">Gray short-tailed opossum</name>
    <dbReference type="NCBI Taxonomy" id="13616"/>
    <lineage>
        <taxon>Eukaryota</taxon>
        <taxon>Metazoa</taxon>
        <taxon>Chordata</taxon>
        <taxon>Craniata</taxon>
        <taxon>Vertebrata</taxon>
        <taxon>Euteleostomi</taxon>
        <taxon>Mammalia</taxon>
        <taxon>Metatheria</taxon>
        <taxon>Didelphimorphia</taxon>
        <taxon>Didelphidae</taxon>
        <taxon>Monodelphis</taxon>
    </lineage>
</organism>
<dbReference type="FunCoup" id="A0A5F8GQL4">
    <property type="interactions" value="21"/>
</dbReference>
<dbReference type="GeneTree" id="ENSGT00390000011521"/>
<proteinExistence type="inferred from homology"/>
<feature type="chain" id="PRO_5023904539" evidence="2">
    <location>
        <begin position="30"/>
        <end position="229"/>
    </location>
</feature>
<accession>A0A5F8GQL4</accession>
<keyword evidence="2" id="KW-0732">Signal</keyword>
<dbReference type="PANTHER" id="PTHR31449">
    <property type="entry name" value="UPF0598 PROTEIN C8ORF82"/>
    <property type="match status" value="1"/>
</dbReference>